<accession>A0A7E4VT90</accession>
<evidence type="ECO:0000259" key="3">
    <source>
        <dbReference type="PROSITE" id="PS50006"/>
    </source>
</evidence>
<feature type="compositionally biased region" description="Basic residues" evidence="2">
    <location>
        <begin position="253"/>
        <end position="262"/>
    </location>
</feature>
<dbReference type="WBParaSite" id="Pan_g3162.t2">
    <property type="protein sequence ID" value="Pan_g3162.t2"/>
    <property type="gene ID" value="Pan_g3162"/>
</dbReference>
<feature type="compositionally biased region" description="Polar residues" evidence="2">
    <location>
        <begin position="614"/>
        <end position="625"/>
    </location>
</feature>
<dbReference type="SUPFAM" id="SSF49879">
    <property type="entry name" value="SMAD/FHA domain"/>
    <property type="match status" value="1"/>
</dbReference>
<dbReference type="GO" id="GO:0044545">
    <property type="term" value="C:NSL complex"/>
    <property type="evidence" value="ECO:0007669"/>
    <property type="project" value="TreeGrafter"/>
</dbReference>
<dbReference type="Pfam" id="PF13325">
    <property type="entry name" value="MCRS_N"/>
    <property type="match status" value="1"/>
</dbReference>
<feature type="compositionally biased region" description="Polar residues" evidence="2">
    <location>
        <begin position="717"/>
        <end position="740"/>
    </location>
</feature>
<reference evidence="4" key="1">
    <citation type="journal article" date="2013" name="Genetics">
        <title>The draft genome and transcriptome of Panagrellus redivivus are shaped by the harsh demands of a free-living lifestyle.</title>
        <authorList>
            <person name="Srinivasan J."/>
            <person name="Dillman A.R."/>
            <person name="Macchietto M.G."/>
            <person name="Heikkinen L."/>
            <person name="Lakso M."/>
            <person name="Fracchia K.M."/>
            <person name="Antoshechkin I."/>
            <person name="Mortazavi A."/>
            <person name="Wong G."/>
            <person name="Sternberg P.W."/>
        </authorList>
    </citation>
    <scope>NUCLEOTIDE SEQUENCE [LARGE SCALE GENOMIC DNA]</scope>
    <source>
        <strain evidence="4">MT8872</strain>
    </source>
</reference>
<name>A0A7E4VT90_PANRE</name>
<evidence type="ECO:0000256" key="2">
    <source>
        <dbReference type="SAM" id="MobiDB-lite"/>
    </source>
</evidence>
<feature type="compositionally biased region" description="Basic and acidic residues" evidence="2">
    <location>
        <begin position="194"/>
        <end position="206"/>
    </location>
</feature>
<feature type="region of interest" description="Disordered" evidence="2">
    <location>
        <begin position="669"/>
        <end position="765"/>
    </location>
</feature>
<dbReference type="InterPro" id="IPR037912">
    <property type="entry name" value="MCRS1"/>
</dbReference>
<dbReference type="PRINTS" id="PR00624">
    <property type="entry name" value="HISTONEH5"/>
</dbReference>
<dbReference type="Gene3D" id="2.60.200.20">
    <property type="match status" value="1"/>
</dbReference>
<dbReference type="Proteomes" id="UP000492821">
    <property type="component" value="Unassembled WGS sequence"/>
</dbReference>
<feature type="region of interest" description="Disordered" evidence="2">
    <location>
        <begin position="598"/>
        <end position="642"/>
    </location>
</feature>
<dbReference type="PANTHER" id="PTHR13233:SF0">
    <property type="entry name" value="MICROSPHERULE PROTEIN 1"/>
    <property type="match status" value="1"/>
</dbReference>
<dbReference type="PANTHER" id="PTHR13233">
    <property type="entry name" value="MICROSPHERULE PROTEIN 1"/>
    <property type="match status" value="1"/>
</dbReference>
<dbReference type="GO" id="GO:0006334">
    <property type="term" value="P:nucleosome assembly"/>
    <property type="evidence" value="ECO:0007669"/>
    <property type="project" value="InterPro"/>
</dbReference>
<dbReference type="AlphaFoldDB" id="A0A7E4VT90"/>
<feature type="compositionally biased region" description="Low complexity" evidence="2">
    <location>
        <begin position="626"/>
        <end position="640"/>
    </location>
</feature>
<dbReference type="InterPro" id="IPR025999">
    <property type="entry name" value="MCRS_N"/>
</dbReference>
<reference evidence="5" key="2">
    <citation type="submission" date="2020-10" db="UniProtKB">
        <authorList>
            <consortium name="WormBaseParasite"/>
        </authorList>
    </citation>
    <scope>IDENTIFICATION</scope>
</reference>
<feature type="compositionally biased region" description="Basic and acidic residues" evidence="2">
    <location>
        <begin position="598"/>
        <end position="608"/>
    </location>
</feature>
<feature type="region of interest" description="Disordered" evidence="2">
    <location>
        <begin position="1"/>
        <end position="270"/>
    </location>
</feature>
<evidence type="ECO:0000313" key="4">
    <source>
        <dbReference type="Proteomes" id="UP000492821"/>
    </source>
</evidence>
<feature type="compositionally biased region" description="Basic and acidic residues" evidence="2">
    <location>
        <begin position="216"/>
        <end position="229"/>
    </location>
</feature>
<dbReference type="InterPro" id="IPR000253">
    <property type="entry name" value="FHA_dom"/>
</dbReference>
<dbReference type="GO" id="GO:0002151">
    <property type="term" value="F:G-quadruplex RNA binding"/>
    <property type="evidence" value="ECO:0007669"/>
    <property type="project" value="InterPro"/>
</dbReference>
<dbReference type="InterPro" id="IPR008984">
    <property type="entry name" value="SMAD_FHA_dom_sf"/>
</dbReference>
<keyword evidence="1" id="KW-0539">Nucleus</keyword>
<evidence type="ECO:0000313" key="5">
    <source>
        <dbReference type="WBParaSite" id="Pan_g3162.t2"/>
    </source>
</evidence>
<evidence type="ECO:0000256" key="1">
    <source>
        <dbReference type="ARBA" id="ARBA00023242"/>
    </source>
</evidence>
<feature type="compositionally biased region" description="Polar residues" evidence="2">
    <location>
        <begin position="795"/>
        <end position="811"/>
    </location>
</feature>
<feature type="compositionally biased region" description="Basic residues" evidence="2">
    <location>
        <begin position="117"/>
        <end position="129"/>
    </location>
</feature>
<dbReference type="GO" id="GO:0030527">
    <property type="term" value="F:structural constituent of chromatin"/>
    <property type="evidence" value="ECO:0007669"/>
    <property type="project" value="InterPro"/>
</dbReference>
<dbReference type="GO" id="GO:0031011">
    <property type="term" value="C:Ino80 complex"/>
    <property type="evidence" value="ECO:0007669"/>
    <property type="project" value="InterPro"/>
</dbReference>
<feature type="compositionally biased region" description="Basic and acidic residues" evidence="2">
    <location>
        <begin position="694"/>
        <end position="714"/>
    </location>
</feature>
<dbReference type="PROSITE" id="PS50006">
    <property type="entry name" value="FHA_DOMAIN"/>
    <property type="match status" value="1"/>
</dbReference>
<dbReference type="InterPro" id="IPR005819">
    <property type="entry name" value="H1/H5"/>
</dbReference>
<proteinExistence type="predicted"/>
<keyword evidence="4" id="KW-1185">Reference proteome</keyword>
<feature type="domain" description="FHA" evidence="3">
    <location>
        <begin position="511"/>
        <end position="568"/>
    </location>
</feature>
<feature type="region of interest" description="Disordered" evidence="2">
    <location>
        <begin position="795"/>
        <end position="836"/>
    </location>
</feature>
<dbReference type="GO" id="GO:0071339">
    <property type="term" value="C:MLL1 complex"/>
    <property type="evidence" value="ECO:0007669"/>
    <property type="project" value="InterPro"/>
</dbReference>
<dbReference type="GO" id="GO:0000786">
    <property type="term" value="C:nucleosome"/>
    <property type="evidence" value="ECO:0007669"/>
    <property type="project" value="InterPro"/>
</dbReference>
<feature type="compositionally biased region" description="Basic and acidic residues" evidence="2">
    <location>
        <begin position="1"/>
        <end position="13"/>
    </location>
</feature>
<dbReference type="GO" id="GO:0003677">
    <property type="term" value="F:DNA binding"/>
    <property type="evidence" value="ECO:0007669"/>
    <property type="project" value="InterPro"/>
</dbReference>
<dbReference type="GO" id="GO:0045944">
    <property type="term" value="P:positive regulation of transcription by RNA polymerase II"/>
    <property type="evidence" value="ECO:0007669"/>
    <property type="project" value="TreeGrafter"/>
</dbReference>
<sequence>MTGAKDKNKESAQPKRTSARLREVQLSTTTTPPTKDAPKEAVSPGDGPSTRGMATRASVAKDGAPLLTSPGTPRKRRAQTTPPGSANKTRKSTPEMIDLVDDVSDEPPKDIKPSPKSPKKPRRSKRDIRRPKFDDEIVTAPAPSTTAKERKKKAGSVVDSGVKPKISKPSVSEELPTTPKTTGSKVRAKSVAPKSDEEAKPAKSDEEPSSPSASVTKDEKPKDDAKPEPASEDPMPTSSASSVPPQKPATQPKKSRPTKNKSKTPAVKPNLLTYSNPIYNGVVNNLQNRWTVEDDIILMASVQHLCDLPAVLAHCKFSQPYSLHDLDERWYLMLYDKQVSKFVRDRIHAQTVEFVSSVYKKIPFSADEDKLIKGVVNVPKRDIEVFNKLRKNKTFPIWRTAEDLMDRFKKLTEVPDKKKDKKVSNVSLIHEDLQIEQNLDFVNLAQKDVPTDNDSNTIPRDLVKAETVYGDSRRAPHDAIAGSTLSPQMPVNALAQLRGRVVAFNIIDSQVIIGRSTPERSVDINLLHEGPCNRTSKIQAVIKLVEETDTFFIFNIGQNPFFVDDHVIYAGQKFKLESNSKVTFGLLDMLFLRNEAKRTKPLEPEPAKPEPTTNGTTVSEAETSKATPAPVTTTAAPAVTSSQSIPVVPVTTSAPIPLPEIKKLQIKDESNSVTAVTVSPKKQRPRLPSQPLPKELDKQKQDAPAKAPGEKDAPSEPATSSKSDVQPQSTSPSRPGTPTKPSALPQAPESSKPAAPVEAKTLHEEVSQLVQQEKMKRFQLAKAIKEAQAFNQTLSGANAKTTAPKPSSATAPSRPVVFKKPALPNKNQKKPDNEKK</sequence>
<protein>
    <submittedName>
        <fullName evidence="5">FHA domain-containing protein</fullName>
    </submittedName>
</protein>
<organism evidence="4 5">
    <name type="scientific">Panagrellus redivivus</name>
    <name type="common">Microworm</name>
    <dbReference type="NCBI Taxonomy" id="6233"/>
    <lineage>
        <taxon>Eukaryota</taxon>
        <taxon>Metazoa</taxon>
        <taxon>Ecdysozoa</taxon>
        <taxon>Nematoda</taxon>
        <taxon>Chromadorea</taxon>
        <taxon>Rhabditida</taxon>
        <taxon>Tylenchina</taxon>
        <taxon>Panagrolaimomorpha</taxon>
        <taxon>Panagrolaimoidea</taxon>
        <taxon>Panagrolaimidae</taxon>
        <taxon>Panagrellus</taxon>
    </lineage>
</organism>